<protein>
    <recommendedName>
        <fullName evidence="1">RNase H type-1 domain-containing protein</fullName>
    </recommendedName>
</protein>
<dbReference type="Pfam" id="PF13456">
    <property type="entry name" value="RVT_3"/>
    <property type="match status" value="1"/>
</dbReference>
<evidence type="ECO:0000313" key="2">
    <source>
        <dbReference type="EMBL" id="PKI36029.1"/>
    </source>
</evidence>
<dbReference type="EMBL" id="PGOL01005047">
    <property type="protein sequence ID" value="PKI36029.1"/>
    <property type="molecule type" value="Genomic_DNA"/>
</dbReference>
<organism evidence="2 3">
    <name type="scientific">Punica granatum</name>
    <name type="common">Pomegranate</name>
    <dbReference type="NCBI Taxonomy" id="22663"/>
    <lineage>
        <taxon>Eukaryota</taxon>
        <taxon>Viridiplantae</taxon>
        <taxon>Streptophyta</taxon>
        <taxon>Embryophyta</taxon>
        <taxon>Tracheophyta</taxon>
        <taxon>Spermatophyta</taxon>
        <taxon>Magnoliopsida</taxon>
        <taxon>eudicotyledons</taxon>
        <taxon>Gunneridae</taxon>
        <taxon>Pentapetalae</taxon>
        <taxon>rosids</taxon>
        <taxon>malvids</taxon>
        <taxon>Myrtales</taxon>
        <taxon>Lythraceae</taxon>
        <taxon>Punica</taxon>
    </lineage>
</organism>
<name>A0A2I0HWE2_PUNGR</name>
<dbReference type="PANTHER" id="PTHR47723:SF23">
    <property type="entry name" value="REVERSE TRANSCRIPTASE-LIKE PROTEIN"/>
    <property type="match status" value="1"/>
</dbReference>
<evidence type="ECO:0000313" key="3">
    <source>
        <dbReference type="Proteomes" id="UP000233551"/>
    </source>
</evidence>
<comment type="caution">
    <text evidence="2">The sequence shown here is derived from an EMBL/GenBank/DDBJ whole genome shotgun (WGS) entry which is preliminary data.</text>
</comment>
<reference evidence="2 3" key="1">
    <citation type="submission" date="2017-11" db="EMBL/GenBank/DDBJ databases">
        <title>De-novo sequencing of pomegranate (Punica granatum L.) genome.</title>
        <authorList>
            <person name="Akparov Z."/>
            <person name="Amiraslanov A."/>
            <person name="Hajiyeva S."/>
            <person name="Abbasov M."/>
            <person name="Kaur K."/>
            <person name="Hamwieh A."/>
            <person name="Solovyev V."/>
            <person name="Salamov A."/>
            <person name="Braich B."/>
            <person name="Kosarev P."/>
            <person name="Mahmoud A."/>
            <person name="Hajiyev E."/>
            <person name="Babayeva S."/>
            <person name="Izzatullayeva V."/>
            <person name="Mammadov A."/>
            <person name="Mammadov A."/>
            <person name="Sharifova S."/>
            <person name="Ojaghi J."/>
            <person name="Eynullazada K."/>
            <person name="Bayramov B."/>
            <person name="Abdulazimova A."/>
            <person name="Shahmuradov I."/>
        </authorList>
    </citation>
    <scope>NUCLEOTIDE SEQUENCE [LARGE SCALE GENOMIC DNA]</scope>
    <source>
        <strain evidence="3">cv. AG2017</strain>
        <tissue evidence="2">Leaf</tissue>
    </source>
</reference>
<dbReference type="GO" id="GO:0003676">
    <property type="term" value="F:nucleic acid binding"/>
    <property type="evidence" value="ECO:0007669"/>
    <property type="project" value="InterPro"/>
</dbReference>
<dbReference type="InterPro" id="IPR012337">
    <property type="entry name" value="RNaseH-like_sf"/>
</dbReference>
<keyword evidence="3" id="KW-1185">Reference proteome</keyword>
<dbReference type="PANTHER" id="PTHR47723">
    <property type="entry name" value="OS05G0353850 PROTEIN"/>
    <property type="match status" value="1"/>
</dbReference>
<accession>A0A2I0HWE2</accession>
<dbReference type="Proteomes" id="UP000233551">
    <property type="component" value="Unassembled WGS sequence"/>
</dbReference>
<dbReference type="SUPFAM" id="SSF53098">
    <property type="entry name" value="Ribonuclease H-like"/>
    <property type="match status" value="1"/>
</dbReference>
<feature type="domain" description="RNase H type-1" evidence="1">
    <location>
        <begin position="152"/>
        <end position="243"/>
    </location>
</feature>
<proteinExistence type="predicted"/>
<evidence type="ECO:0000259" key="1">
    <source>
        <dbReference type="Pfam" id="PF13456"/>
    </source>
</evidence>
<gene>
    <name evidence="2" type="ORF">CRG98_043604</name>
</gene>
<dbReference type="Gene3D" id="3.30.420.10">
    <property type="entry name" value="Ribonuclease H-like superfamily/Ribonuclease H"/>
    <property type="match status" value="1"/>
</dbReference>
<sequence length="273" mass="30805">MKKTRARRGWIGMKIDFMKAFDRLEWSFIVKILENLGFHSTFISWIYQCISTFTFSILLNGSLHGHFSPSRGKPGDLGETIKRIKTYFVEHNKRGRNSEMQEGSPSITALQLESTQEPTGPDWTIISTDASWNSCRSCLSGVLQHPNSPPILSWFQISQEDKPLQAEAHAALLALTIAADRGSSKIWLRCDALLLVDAILYPHNSPWEIRSLVSDITFTLSRFPVWICSWIPRLDNSLAHDLGHFGAKSNFTSLCIFQGYPNLKSDVDSSNLS</sequence>
<dbReference type="InterPro" id="IPR036397">
    <property type="entry name" value="RNaseH_sf"/>
</dbReference>
<dbReference type="AlphaFoldDB" id="A0A2I0HWE2"/>
<dbReference type="InterPro" id="IPR053151">
    <property type="entry name" value="RNase_H-like"/>
</dbReference>
<dbReference type="GO" id="GO:0004523">
    <property type="term" value="F:RNA-DNA hybrid ribonuclease activity"/>
    <property type="evidence" value="ECO:0007669"/>
    <property type="project" value="InterPro"/>
</dbReference>
<dbReference type="STRING" id="22663.A0A2I0HWE2"/>
<dbReference type="InterPro" id="IPR002156">
    <property type="entry name" value="RNaseH_domain"/>
</dbReference>